<dbReference type="AlphaFoldDB" id="A0A2A8D3L3"/>
<feature type="active site" description="Proton donor" evidence="2">
    <location>
        <position position="44"/>
    </location>
</feature>
<keyword evidence="1 2" id="KW-0378">Hydrolase</keyword>
<comment type="function">
    <text evidence="2">Hydrolyzes RNA 2',3'-cyclic phosphodiester to an RNA 2'-phosphomonoester.</text>
</comment>
<feature type="domain" description="Phosphoesterase HXTX" evidence="3">
    <location>
        <begin position="100"/>
        <end position="172"/>
    </location>
</feature>
<dbReference type="PANTHER" id="PTHR35561">
    <property type="entry name" value="RNA 2',3'-CYCLIC PHOSPHODIESTERASE"/>
    <property type="match status" value="1"/>
</dbReference>
<proteinExistence type="inferred from homology"/>
<comment type="similarity">
    <text evidence="2">Belongs to the 2H phosphoesterase superfamily. ThpR family.</text>
</comment>
<sequence>MRLFVALDLPDVLRKACSEQADALRSPFEEREIDVRWTDPATYHLTLRFIGDCDQEQARGYREALNSVDAPAADVRPFGLRVLPSRLSPRVVMIGAEQTPSIADVYTTVSEQLEAAGLDEADKTFRPHITIGRLQDAEPEAVHHALRAANNVDLPSVSISKVTLFQSHLESDGARHEVVDTFALNGA</sequence>
<protein>
    <recommendedName>
        <fullName evidence="2">RNA 2',3'-cyclic phosphodiesterase</fullName>
        <shortName evidence="2">RNA 2',3'-CPDase</shortName>
        <ecNumber evidence="2">3.1.4.58</ecNumber>
    </recommendedName>
</protein>
<evidence type="ECO:0000256" key="1">
    <source>
        <dbReference type="ARBA" id="ARBA00022801"/>
    </source>
</evidence>
<dbReference type="GO" id="GO:0004113">
    <property type="term" value="F:2',3'-cyclic-nucleotide 3'-phosphodiesterase activity"/>
    <property type="evidence" value="ECO:0007669"/>
    <property type="project" value="InterPro"/>
</dbReference>
<dbReference type="EMBL" id="PDEQ01000001">
    <property type="protein sequence ID" value="PEN15228.1"/>
    <property type="molecule type" value="Genomic_DNA"/>
</dbReference>
<feature type="short sequence motif" description="HXTX 2" evidence="2">
    <location>
        <begin position="128"/>
        <end position="131"/>
    </location>
</feature>
<dbReference type="Gene3D" id="3.90.1140.10">
    <property type="entry name" value="Cyclic phosphodiesterase"/>
    <property type="match status" value="1"/>
</dbReference>
<dbReference type="InterPro" id="IPR014051">
    <property type="entry name" value="Phosphoesterase_HXTX"/>
</dbReference>
<dbReference type="InterPro" id="IPR004175">
    <property type="entry name" value="RNA_CPDase"/>
</dbReference>
<accession>A0A2A8D3L3</accession>
<reference evidence="4 5" key="1">
    <citation type="submission" date="2017-10" db="EMBL/GenBank/DDBJ databases">
        <title>Draft genome of Longibacter Salinarum.</title>
        <authorList>
            <person name="Goh K.M."/>
            <person name="Shamsir M.S."/>
            <person name="Lim S.W."/>
        </authorList>
    </citation>
    <scope>NUCLEOTIDE SEQUENCE [LARGE SCALE GENOMIC DNA]</scope>
    <source>
        <strain evidence="4 5">KCTC 52045</strain>
    </source>
</reference>
<comment type="catalytic activity">
    <reaction evidence="2">
        <text>a 3'-end 2',3'-cyclophospho-ribonucleotide-RNA + H2O = a 3'-end 2'-phospho-ribonucleotide-RNA + H(+)</text>
        <dbReference type="Rhea" id="RHEA:11828"/>
        <dbReference type="Rhea" id="RHEA-COMP:10464"/>
        <dbReference type="Rhea" id="RHEA-COMP:17353"/>
        <dbReference type="ChEBI" id="CHEBI:15377"/>
        <dbReference type="ChEBI" id="CHEBI:15378"/>
        <dbReference type="ChEBI" id="CHEBI:83064"/>
        <dbReference type="ChEBI" id="CHEBI:173113"/>
        <dbReference type="EC" id="3.1.4.58"/>
    </reaction>
</comment>
<evidence type="ECO:0000259" key="3">
    <source>
        <dbReference type="Pfam" id="PF02834"/>
    </source>
</evidence>
<evidence type="ECO:0000256" key="2">
    <source>
        <dbReference type="HAMAP-Rule" id="MF_01940"/>
    </source>
</evidence>
<gene>
    <name evidence="4" type="ORF">CRI94_02815</name>
</gene>
<dbReference type="Proteomes" id="UP000220102">
    <property type="component" value="Unassembled WGS sequence"/>
</dbReference>
<dbReference type="GO" id="GO:0008664">
    <property type="term" value="F:RNA 2',3'-cyclic 3'-phosphodiesterase activity"/>
    <property type="evidence" value="ECO:0007669"/>
    <property type="project" value="UniProtKB-EC"/>
</dbReference>
<dbReference type="NCBIfam" id="TIGR02258">
    <property type="entry name" value="2_5_ligase"/>
    <property type="match status" value="1"/>
</dbReference>
<dbReference type="OrthoDB" id="9789350at2"/>
<organism evidence="4 5">
    <name type="scientific">Longibacter salinarum</name>
    <dbReference type="NCBI Taxonomy" id="1850348"/>
    <lineage>
        <taxon>Bacteria</taxon>
        <taxon>Pseudomonadati</taxon>
        <taxon>Rhodothermota</taxon>
        <taxon>Rhodothermia</taxon>
        <taxon>Rhodothermales</taxon>
        <taxon>Salisaetaceae</taxon>
        <taxon>Longibacter</taxon>
    </lineage>
</organism>
<dbReference type="InterPro" id="IPR009097">
    <property type="entry name" value="Cyclic_Pdiesterase"/>
</dbReference>
<dbReference type="RefSeq" id="WP_098074128.1">
    <property type="nucleotide sequence ID" value="NZ_PDEQ01000001.1"/>
</dbReference>
<keyword evidence="5" id="KW-1185">Reference proteome</keyword>
<comment type="caution">
    <text evidence="4">The sequence shown here is derived from an EMBL/GenBank/DDBJ whole genome shotgun (WGS) entry which is preliminary data.</text>
</comment>
<dbReference type="Pfam" id="PF02834">
    <property type="entry name" value="LigT_PEase"/>
    <property type="match status" value="2"/>
</dbReference>
<dbReference type="EC" id="3.1.4.58" evidence="2"/>
<dbReference type="HAMAP" id="MF_01940">
    <property type="entry name" value="RNA_CPDase"/>
    <property type="match status" value="1"/>
</dbReference>
<name>A0A2A8D3L3_9BACT</name>
<feature type="active site" description="Proton acceptor" evidence="2">
    <location>
        <position position="128"/>
    </location>
</feature>
<feature type="short sequence motif" description="HXTX 1" evidence="2">
    <location>
        <begin position="44"/>
        <end position="47"/>
    </location>
</feature>
<dbReference type="SUPFAM" id="SSF55144">
    <property type="entry name" value="LigT-like"/>
    <property type="match status" value="1"/>
</dbReference>
<evidence type="ECO:0000313" key="5">
    <source>
        <dbReference type="Proteomes" id="UP000220102"/>
    </source>
</evidence>
<dbReference type="PANTHER" id="PTHR35561:SF1">
    <property type="entry name" value="RNA 2',3'-CYCLIC PHOSPHODIESTERASE"/>
    <property type="match status" value="1"/>
</dbReference>
<feature type="domain" description="Phosphoesterase HXTX" evidence="3">
    <location>
        <begin position="15"/>
        <end position="92"/>
    </location>
</feature>
<evidence type="ECO:0000313" key="4">
    <source>
        <dbReference type="EMBL" id="PEN15228.1"/>
    </source>
</evidence>